<dbReference type="InterPro" id="IPR011048">
    <property type="entry name" value="Haem_d1_sf"/>
</dbReference>
<dbReference type="KEGG" id="lxl:KDY119_00607"/>
<dbReference type="RefSeq" id="WP_153021918.1">
    <property type="nucleotide sequence ID" value="NZ_BAABIH010000013.1"/>
</dbReference>
<reference evidence="2 3" key="1">
    <citation type="submission" date="2019-10" db="EMBL/GenBank/DDBJ databases">
        <title>Genome sequence of Luteimicrobium xylanilyticum HY-24.</title>
        <authorList>
            <person name="Kim D.Y."/>
            <person name="Park H.-Y."/>
        </authorList>
    </citation>
    <scope>NUCLEOTIDE SEQUENCE [LARGE SCALE GENOMIC DNA]</scope>
    <source>
        <strain evidence="2 3">HY-24</strain>
    </source>
</reference>
<dbReference type="PANTHER" id="PTHR30344:SF1">
    <property type="entry name" value="6-PHOSPHOGLUCONOLACTONASE"/>
    <property type="match status" value="1"/>
</dbReference>
<dbReference type="InterPro" id="IPR019405">
    <property type="entry name" value="Lactonase_7-beta_prop"/>
</dbReference>
<evidence type="ECO:0000313" key="2">
    <source>
        <dbReference type="EMBL" id="QFU97113.1"/>
    </source>
</evidence>
<dbReference type="InterPro" id="IPR015943">
    <property type="entry name" value="WD40/YVTN_repeat-like_dom_sf"/>
</dbReference>
<dbReference type="EMBL" id="CP045529">
    <property type="protein sequence ID" value="QFU97113.1"/>
    <property type="molecule type" value="Genomic_DNA"/>
</dbReference>
<dbReference type="InterPro" id="IPR050282">
    <property type="entry name" value="Cycloisomerase_2"/>
</dbReference>
<evidence type="ECO:0000256" key="1">
    <source>
        <dbReference type="ARBA" id="ARBA00005564"/>
    </source>
</evidence>
<sequence>MTSPTVQPPHSDVRRLWLGTYPAPGTPSGGGEGVWRVDLDVTAGRFDGARQVVTAPSPSFVALSPDERTLYAVGEESEGTVSSFRVDGDGLALLATLPSGGADPCHVVARPGAVWVANYSSGTFTTVPVDGGGAFAGEPAVHAGAGTGPVTDRQEGPHAHFVAPTPDGSAAWVVDLGADRVRRYRVVADGAGVEPAGTAVALPPGTGPRHLVFGVPGTSGEGFAFVVGELDDRVHVLALRTDDDGLLAADAVTSVQACATPGPEGVGTFPSHVALSTDGTRLYVAVRGPDVVAIFDVVPDGEGVRLAHRGDAPLAGVWPRHFAVLDTAAGDVLVVAGQSSSTLEALRVRPDGGSEPLASLSLPSPACVVERRILEG</sequence>
<protein>
    <submittedName>
        <fullName evidence="2">6-phosphogluconolactonase</fullName>
        <ecNumber evidence="2">3.1.1.31</ecNumber>
    </submittedName>
</protein>
<comment type="similarity">
    <text evidence="1">Belongs to the cycloisomerase 2 family.</text>
</comment>
<dbReference type="AlphaFoldDB" id="A0A5P9Q6T3"/>
<gene>
    <name evidence="2" type="ORF">KDY119_00607</name>
</gene>
<dbReference type="OrthoDB" id="9790815at2"/>
<accession>A0A5P9Q6T3</accession>
<proteinExistence type="inferred from homology"/>
<dbReference type="Gene3D" id="2.130.10.10">
    <property type="entry name" value="YVTN repeat-like/Quinoprotein amine dehydrogenase"/>
    <property type="match status" value="1"/>
</dbReference>
<organism evidence="2 3">
    <name type="scientific">Luteimicrobium xylanilyticum</name>
    <dbReference type="NCBI Taxonomy" id="1133546"/>
    <lineage>
        <taxon>Bacteria</taxon>
        <taxon>Bacillati</taxon>
        <taxon>Actinomycetota</taxon>
        <taxon>Actinomycetes</taxon>
        <taxon>Micrococcales</taxon>
        <taxon>Luteimicrobium</taxon>
    </lineage>
</organism>
<evidence type="ECO:0000313" key="3">
    <source>
        <dbReference type="Proteomes" id="UP000326702"/>
    </source>
</evidence>
<dbReference type="Proteomes" id="UP000326702">
    <property type="component" value="Chromosome"/>
</dbReference>
<name>A0A5P9Q6T3_9MICO</name>
<keyword evidence="3" id="KW-1185">Reference proteome</keyword>
<dbReference type="GO" id="GO:0017057">
    <property type="term" value="F:6-phosphogluconolactonase activity"/>
    <property type="evidence" value="ECO:0007669"/>
    <property type="project" value="UniProtKB-EC"/>
</dbReference>
<dbReference type="Pfam" id="PF10282">
    <property type="entry name" value="Lactonase"/>
    <property type="match status" value="1"/>
</dbReference>
<dbReference type="EC" id="3.1.1.31" evidence="2"/>
<dbReference type="PANTHER" id="PTHR30344">
    <property type="entry name" value="6-PHOSPHOGLUCONOLACTONASE-RELATED"/>
    <property type="match status" value="1"/>
</dbReference>
<dbReference type="SUPFAM" id="SSF51004">
    <property type="entry name" value="C-terminal (heme d1) domain of cytochrome cd1-nitrite reductase"/>
    <property type="match status" value="1"/>
</dbReference>
<keyword evidence="2" id="KW-0378">Hydrolase</keyword>